<dbReference type="OrthoDB" id="9802802at2"/>
<name>A0A0D6P878_9PROT</name>
<keyword evidence="7" id="KW-1185">Reference proteome</keyword>
<dbReference type="InterPro" id="IPR050109">
    <property type="entry name" value="HTH-type_TetR-like_transc_reg"/>
</dbReference>
<keyword evidence="1" id="KW-0805">Transcription regulation</keyword>
<dbReference type="GO" id="GO:0000976">
    <property type="term" value="F:transcription cis-regulatory region binding"/>
    <property type="evidence" value="ECO:0007669"/>
    <property type="project" value="TreeGrafter"/>
</dbReference>
<dbReference type="SUPFAM" id="SSF46689">
    <property type="entry name" value="Homeodomain-like"/>
    <property type="match status" value="1"/>
</dbReference>
<evidence type="ECO:0000256" key="1">
    <source>
        <dbReference type="ARBA" id="ARBA00023015"/>
    </source>
</evidence>
<dbReference type="PROSITE" id="PS50977">
    <property type="entry name" value="HTH_TETR_2"/>
    <property type="match status" value="1"/>
</dbReference>
<dbReference type="GO" id="GO:0003700">
    <property type="term" value="F:DNA-binding transcription factor activity"/>
    <property type="evidence" value="ECO:0007669"/>
    <property type="project" value="TreeGrafter"/>
</dbReference>
<dbReference type="EMBL" id="BANB01000487">
    <property type="protein sequence ID" value="GAN77862.1"/>
    <property type="molecule type" value="Genomic_DNA"/>
</dbReference>
<accession>A0A0D6P878</accession>
<dbReference type="PANTHER" id="PTHR30055">
    <property type="entry name" value="HTH-TYPE TRANSCRIPTIONAL REGULATOR RUTR"/>
    <property type="match status" value="1"/>
</dbReference>
<feature type="DNA-binding region" description="H-T-H motif" evidence="4">
    <location>
        <begin position="33"/>
        <end position="52"/>
    </location>
</feature>
<feature type="domain" description="HTH tetR-type" evidence="5">
    <location>
        <begin position="10"/>
        <end position="70"/>
    </location>
</feature>
<dbReference type="InterPro" id="IPR041478">
    <property type="entry name" value="TetR_C_27"/>
</dbReference>
<dbReference type="InterPro" id="IPR001647">
    <property type="entry name" value="HTH_TetR"/>
</dbReference>
<dbReference type="RefSeq" id="WP_048862132.1">
    <property type="nucleotide sequence ID" value="NZ_BANB01000487.1"/>
</dbReference>
<dbReference type="InterPro" id="IPR009057">
    <property type="entry name" value="Homeodomain-like_sf"/>
</dbReference>
<protein>
    <submittedName>
        <fullName evidence="6">Transcriptional regulator TetR</fullName>
    </submittedName>
</protein>
<dbReference type="AlphaFoldDB" id="A0A0D6P878"/>
<evidence type="ECO:0000313" key="6">
    <source>
        <dbReference type="EMBL" id="GAN77862.1"/>
    </source>
</evidence>
<evidence type="ECO:0000256" key="2">
    <source>
        <dbReference type="ARBA" id="ARBA00023125"/>
    </source>
</evidence>
<dbReference type="SUPFAM" id="SSF48498">
    <property type="entry name" value="Tetracyclin repressor-like, C-terminal domain"/>
    <property type="match status" value="1"/>
</dbReference>
<keyword evidence="3" id="KW-0804">Transcription</keyword>
<dbReference type="InterPro" id="IPR036271">
    <property type="entry name" value="Tet_transcr_reg_TetR-rel_C_sf"/>
</dbReference>
<dbReference type="PANTHER" id="PTHR30055:SF151">
    <property type="entry name" value="TRANSCRIPTIONAL REGULATORY PROTEIN"/>
    <property type="match status" value="1"/>
</dbReference>
<dbReference type="Proteomes" id="UP000032680">
    <property type="component" value="Unassembled WGS sequence"/>
</dbReference>
<dbReference type="PRINTS" id="PR00455">
    <property type="entry name" value="HTHTETR"/>
</dbReference>
<proteinExistence type="predicted"/>
<organism evidence="6 7">
    <name type="scientific">Acidisphaera rubrifaciens HS-AP3</name>
    <dbReference type="NCBI Taxonomy" id="1231350"/>
    <lineage>
        <taxon>Bacteria</taxon>
        <taxon>Pseudomonadati</taxon>
        <taxon>Pseudomonadota</taxon>
        <taxon>Alphaproteobacteria</taxon>
        <taxon>Acetobacterales</taxon>
        <taxon>Acetobacteraceae</taxon>
        <taxon>Acidisphaera</taxon>
    </lineage>
</organism>
<evidence type="ECO:0000256" key="4">
    <source>
        <dbReference type="PROSITE-ProRule" id="PRU00335"/>
    </source>
</evidence>
<comment type="caution">
    <text evidence="6">The sequence shown here is derived from an EMBL/GenBank/DDBJ whole genome shotgun (WGS) entry which is preliminary data.</text>
</comment>
<sequence length="206" mass="22125">MSRRALVPPEQTHDNILDVAERLFREVGYGKTTVADIAQALGMSSANVYRFFASKADIHNAIFTRTVAGLHAALRDAAGAPGSAADRLAGVIHTSHRLHRDLFTDQRRVFDMVEAAMAENWEAIEAHVAAVQAIIAGVIADGIAAGEFGPGDPDGLAAAVLDGSCAFMHPTMIAECADKPDREAHLARLLWLVIEGLRNHDRTPMP</sequence>
<dbReference type="Pfam" id="PF00440">
    <property type="entry name" value="TetR_N"/>
    <property type="match status" value="1"/>
</dbReference>
<dbReference type="Pfam" id="PF17935">
    <property type="entry name" value="TetR_C_27"/>
    <property type="match status" value="1"/>
</dbReference>
<evidence type="ECO:0000259" key="5">
    <source>
        <dbReference type="PROSITE" id="PS50977"/>
    </source>
</evidence>
<reference evidence="6 7" key="1">
    <citation type="submission" date="2012-11" db="EMBL/GenBank/DDBJ databases">
        <title>Whole genome sequence of Acidisphaera rubrifaciens HS-AP3.</title>
        <authorList>
            <person name="Azuma Y."/>
            <person name="Higashiura N."/>
            <person name="Hirakawa H."/>
            <person name="Matsushita K."/>
        </authorList>
    </citation>
    <scope>NUCLEOTIDE SEQUENCE [LARGE SCALE GENOMIC DNA]</scope>
    <source>
        <strain evidence="6 7">HS-AP3</strain>
    </source>
</reference>
<evidence type="ECO:0000256" key="3">
    <source>
        <dbReference type="ARBA" id="ARBA00023163"/>
    </source>
</evidence>
<keyword evidence="2 4" id="KW-0238">DNA-binding</keyword>
<dbReference type="Gene3D" id="1.10.357.10">
    <property type="entry name" value="Tetracycline Repressor, domain 2"/>
    <property type="match status" value="1"/>
</dbReference>
<gene>
    <name evidence="6" type="ORF">Asru_0487_05</name>
</gene>
<evidence type="ECO:0000313" key="7">
    <source>
        <dbReference type="Proteomes" id="UP000032680"/>
    </source>
</evidence>